<proteinExistence type="predicted"/>
<name>A0A292PRQ8_9PEZI</name>
<evidence type="ECO:0000313" key="2">
    <source>
        <dbReference type="EMBL" id="CUS09170.1"/>
    </source>
</evidence>
<sequence length="252" mass="27835">MGHGLSTERPQITSFLESEMIALEGADSVKVYVHKGLLKAHSKVSGECWWSCFHSDTIKRFVEYLYQGDYTGLLPGSAPTAAPGSLATPKSLNYQGVFVSHAELFMLAKSRGIDPLGEICMAKLQEDMGKAHEELPDSMFSENVVELLRYSYSHCYMSDNPAWGELQKITSKVCVEKIGLILEMPGASLLSGEGKLMKDLMIGAVERLKEAESRLADMEKGKKPAATHRQGYSEQKERSGSSSATPWWKFST</sequence>
<feature type="region of interest" description="Disordered" evidence="1">
    <location>
        <begin position="213"/>
        <end position="252"/>
    </location>
</feature>
<dbReference type="Proteomes" id="UP001412239">
    <property type="component" value="Unassembled WGS sequence"/>
</dbReference>
<protein>
    <recommendedName>
        <fullName evidence="4">BTB domain-containing protein</fullName>
    </recommendedName>
</protein>
<dbReference type="AlphaFoldDB" id="A0A292PRQ8"/>
<dbReference type="EMBL" id="LN891095">
    <property type="protein sequence ID" value="CUS09170.1"/>
    <property type="molecule type" value="Genomic_DNA"/>
</dbReference>
<evidence type="ECO:0000256" key="1">
    <source>
        <dbReference type="SAM" id="MobiDB-lite"/>
    </source>
</evidence>
<reference evidence="2" key="1">
    <citation type="submission" date="2015-10" db="EMBL/GenBank/DDBJ databases">
        <authorList>
            <person name="Regsiter A."/>
            <person name="william w."/>
        </authorList>
    </citation>
    <scope>NUCLEOTIDE SEQUENCE</scope>
    <source>
        <strain evidence="2">Montdore</strain>
    </source>
</reference>
<gene>
    <name evidence="2" type="ORF">GSTUAT00006731001</name>
</gene>
<evidence type="ECO:0008006" key="4">
    <source>
        <dbReference type="Google" id="ProtNLM"/>
    </source>
</evidence>
<accession>A0A292PRQ8</accession>
<organism evidence="2 3">
    <name type="scientific">Tuber aestivum</name>
    <name type="common">summer truffle</name>
    <dbReference type="NCBI Taxonomy" id="59557"/>
    <lineage>
        <taxon>Eukaryota</taxon>
        <taxon>Fungi</taxon>
        <taxon>Dikarya</taxon>
        <taxon>Ascomycota</taxon>
        <taxon>Pezizomycotina</taxon>
        <taxon>Pezizomycetes</taxon>
        <taxon>Pezizales</taxon>
        <taxon>Tuberaceae</taxon>
        <taxon>Tuber</taxon>
    </lineage>
</organism>
<evidence type="ECO:0000313" key="3">
    <source>
        <dbReference type="Proteomes" id="UP001412239"/>
    </source>
</evidence>
<feature type="compositionally biased region" description="Polar residues" evidence="1">
    <location>
        <begin position="240"/>
        <end position="252"/>
    </location>
</feature>
<feature type="compositionally biased region" description="Basic and acidic residues" evidence="1">
    <location>
        <begin position="213"/>
        <end position="222"/>
    </location>
</feature>
<keyword evidence="3" id="KW-1185">Reference proteome</keyword>